<keyword evidence="5" id="KW-0131">Cell cycle</keyword>
<keyword evidence="9" id="KW-1185">Reference proteome</keyword>
<dbReference type="AlphaFoldDB" id="A0A6A6W4H0"/>
<dbReference type="RefSeq" id="XP_033599261.1">
    <property type="nucleotide sequence ID" value="XM_033741449.1"/>
</dbReference>
<feature type="non-terminal residue" evidence="8">
    <location>
        <position position="1"/>
    </location>
</feature>
<keyword evidence="3" id="KW-0498">Mitosis</keyword>
<evidence type="ECO:0000313" key="9">
    <source>
        <dbReference type="Proteomes" id="UP000799437"/>
    </source>
</evidence>
<dbReference type="InterPro" id="IPR015943">
    <property type="entry name" value="WD40/YVTN_repeat-like_dom_sf"/>
</dbReference>
<dbReference type="SUPFAM" id="SSF117289">
    <property type="entry name" value="Nucleoporin domain"/>
    <property type="match status" value="1"/>
</dbReference>
<evidence type="ECO:0000259" key="6">
    <source>
        <dbReference type="Pfam" id="PF12894"/>
    </source>
</evidence>
<dbReference type="EMBL" id="ML996574">
    <property type="protein sequence ID" value="KAF2756810.1"/>
    <property type="molecule type" value="Genomic_DNA"/>
</dbReference>
<dbReference type="GeneID" id="54482503"/>
<dbReference type="GO" id="GO:0005680">
    <property type="term" value="C:anaphase-promoting complex"/>
    <property type="evidence" value="ECO:0007669"/>
    <property type="project" value="InterPro"/>
</dbReference>
<dbReference type="GO" id="GO:0034399">
    <property type="term" value="C:nuclear periphery"/>
    <property type="evidence" value="ECO:0007669"/>
    <property type="project" value="TreeGrafter"/>
</dbReference>
<dbReference type="PANTHER" id="PTHR13260:SF0">
    <property type="entry name" value="ANAPHASE-PROMOTING COMPLEX SUBUNIT 4"/>
    <property type="match status" value="1"/>
</dbReference>
<evidence type="ECO:0000256" key="3">
    <source>
        <dbReference type="ARBA" id="ARBA00022776"/>
    </source>
</evidence>
<dbReference type="OrthoDB" id="2110451at2759"/>
<dbReference type="Gene3D" id="2.130.10.10">
    <property type="entry name" value="YVTN repeat-like/Quinoprotein amine dehydrogenase"/>
    <property type="match status" value="1"/>
</dbReference>
<dbReference type="InterPro" id="IPR024977">
    <property type="entry name" value="Apc4-like_WD40_dom"/>
</dbReference>
<reference evidence="8" key="1">
    <citation type="journal article" date="2020" name="Stud. Mycol.">
        <title>101 Dothideomycetes genomes: a test case for predicting lifestyles and emergence of pathogens.</title>
        <authorList>
            <person name="Haridas S."/>
            <person name="Albert R."/>
            <person name="Binder M."/>
            <person name="Bloem J."/>
            <person name="Labutti K."/>
            <person name="Salamov A."/>
            <person name="Andreopoulos B."/>
            <person name="Baker S."/>
            <person name="Barry K."/>
            <person name="Bills G."/>
            <person name="Bluhm B."/>
            <person name="Cannon C."/>
            <person name="Castanera R."/>
            <person name="Culley D."/>
            <person name="Daum C."/>
            <person name="Ezra D."/>
            <person name="Gonzalez J."/>
            <person name="Henrissat B."/>
            <person name="Kuo A."/>
            <person name="Liang C."/>
            <person name="Lipzen A."/>
            <person name="Lutzoni F."/>
            <person name="Magnuson J."/>
            <person name="Mondo S."/>
            <person name="Nolan M."/>
            <person name="Ohm R."/>
            <person name="Pangilinan J."/>
            <person name="Park H.-J."/>
            <person name="Ramirez L."/>
            <person name="Alfaro M."/>
            <person name="Sun H."/>
            <person name="Tritt A."/>
            <person name="Yoshinaga Y."/>
            <person name="Zwiers L.-H."/>
            <person name="Turgeon B."/>
            <person name="Goodwin S."/>
            <person name="Spatafora J."/>
            <person name="Crous P."/>
            <person name="Grigoriev I."/>
        </authorList>
    </citation>
    <scope>NUCLEOTIDE SEQUENCE</scope>
    <source>
        <strain evidence="8">CBS 121739</strain>
    </source>
</reference>
<gene>
    <name evidence="8" type="ORF">EJ05DRAFT_418513</name>
</gene>
<feature type="non-terminal residue" evidence="8">
    <location>
        <position position="743"/>
    </location>
</feature>
<accession>A0A6A6W4H0</accession>
<evidence type="ECO:0000259" key="7">
    <source>
        <dbReference type="Pfam" id="PF12896"/>
    </source>
</evidence>
<feature type="domain" description="Anaphase-promoting complex subunit 4 long" evidence="7">
    <location>
        <begin position="227"/>
        <end position="425"/>
    </location>
</feature>
<organism evidence="8 9">
    <name type="scientific">Pseudovirgaria hyperparasitica</name>
    <dbReference type="NCBI Taxonomy" id="470096"/>
    <lineage>
        <taxon>Eukaryota</taxon>
        <taxon>Fungi</taxon>
        <taxon>Dikarya</taxon>
        <taxon>Ascomycota</taxon>
        <taxon>Pezizomycotina</taxon>
        <taxon>Dothideomycetes</taxon>
        <taxon>Dothideomycetes incertae sedis</taxon>
        <taxon>Acrospermales</taxon>
        <taxon>Acrospermaceae</taxon>
        <taxon>Pseudovirgaria</taxon>
    </lineage>
</organism>
<dbReference type="GO" id="GO:0031145">
    <property type="term" value="P:anaphase-promoting complex-dependent catabolic process"/>
    <property type="evidence" value="ECO:0007669"/>
    <property type="project" value="InterPro"/>
</dbReference>
<proteinExistence type="predicted"/>
<sequence>QSTMPSPAAASLMLQAEKALPVSIRPDLFAYCPTMDMLAIVTEEEVLEVYRLNGQRAFTRKRKHDSLVVQSICWKFNGKSIAIAWSDCTVDVLSTETGKLAPQPLEARRGADVLSDATRISCLAWESNFINVHSIKSRVNSVSQDSTDLIGEDLCTDDWDAPNTNISLNDVIQGHLDSRLLDPTPDLPDQIALIDLERLLPKLSVLSGPTLGPFVRPALQPVPELCVVPLTFRYIASAGLHVHLIGSKQQQLENLLRYIQECLRSISNFWYHSQDLPSKFMRNINETLTEKDEGDLMQNLFHLAVTGHCPPLIKEWLVDELTESGHKRWDHSATQGYAKVIELTHENLIPALDRCGIVVSLLRGLAAYNDSGSVFNVPASDFTSILETLKILRVLGHVVLVVAREERRQFTSFSRWLRDEIDVQASSSSSTEDPPERDSSVDYTLVLDFIRGPMISSKLNRFLRRQPKIDHSWSLPQCLPTYDEICKFVEPSKLAPESSSADGADTWLSLQRLHAQCQSAFAMIARWQASNTSMSFGLVLEDDEICDARDMRMTESPASFKRSDSLATYVAAVPSSARHEIRLHRLLHPASFDHLPDWTDLRSHTVILPPGAIRDVRFVDDEYVMALFRSSDNTSVLVSIPYAKFLEESPPHTPALESRKITDHVAPHGSAPSMDGVRTALDISQSDVFARYTIHTFVPTDRFVPLRLEVNGRKHRRVACVVGEDLKHYKVYDLDWVEGDGRE</sequence>
<keyword evidence="2" id="KW-0132">Cell division</keyword>
<dbReference type="PANTHER" id="PTHR13260">
    <property type="entry name" value="ANAPHASE PROMOTING COMPLEX SUBUNIT 4 APC4"/>
    <property type="match status" value="1"/>
</dbReference>
<dbReference type="InterPro" id="IPR024790">
    <property type="entry name" value="APC4_long_dom"/>
</dbReference>
<protein>
    <recommendedName>
        <fullName evidence="1">Anaphase-promoting complex subunit 4</fullName>
    </recommendedName>
</protein>
<dbReference type="GO" id="GO:0051301">
    <property type="term" value="P:cell division"/>
    <property type="evidence" value="ECO:0007669"/>
    <property type="project" value="UniProtKB-KW"/>
</dbReference>
<keyword evidence="4" id="KW-0833">Ubl conjugation pathway</keyword>
<name>A0A6A6W4H0_9PEZI</name>
<dbReference type="GO" id="GO:0070979">
    <property type="term" value="P:protein K11-linked ubiquitination"/>
    <property type="evidence" value="ECO:0007669"/>
    <property type="project" value="TreeGrafter"/>
</dbReference>
<dbReference type="Proteomes" id="UP000799437">
    <property type="component" value="Unassembled WGS sequence"/>
</dbReference>
<dbReference type="InterPro" id="IPR024789">
    <property type="entry name" value="APC4"/>
</dbReference>
<feature type="domain" description="Anaphase-promoting complex subunit 4-like WD40" evidence="6">
    <location>
        <begin position="30"/>
        <end position="128"/>
    </location>
</feature>
<evidence type="ECO:0000256" key="4">
    <source>
        <dbReference type="ARBA" id="ARBA00022786"/>
    </source>
</evidence>
<evidence type="ECO:0000256" key="2">
    <source>
        <dbReference type="ARBA" id="ARBA00022618"/>
    </source>
</evidence>
<evidence type="ECO:0000313" key="8">
    <source>
        <dbReference type="EMBL" id="KAF2756810.1"/>
    </source>
</evidence>
<dbReference type="Pfam" id="PF12896">
    <property type="entry name" value="ANAPC4"/>
    <property type="match status" value="1"/>
</dbReference>
<dbReference type="Pfam" id="PF12894">
    <property type="entry name" value="ANAPC4_WD40"/>
    <property type="match status" value="1"/>
</dbReference>
<evidence type="ECO:0000256" key="1">
    <source>
        <dbReference type="ARBA" id="ARBA00016067"/>
    </source>
</evidence>
<evidence type="ECO:0000256" key="5">
    <source>
        <dbReference type="ARBA" id="ARBA00023306"/>
    </source>
</evidence>